<dbReference type="InterPro" id="IPR007219">
    <property type="entry name" value="XnlR_reg_dom"/>
</dbReference>
<dbReference type="InterPro" id="IPR001138">
    <property type="entry name" value="Zn2Cys6_DnaBD"/>
</dbReference>
<comment type="subcellular location">
    <subcellularLocation>
        <location evidence="1">Nucleus</location>
    </subcellularLocation>
</comment>
<feature type="domain" description="Zn(2)-C6 fungal-type" evidence="5">
    <location>
        <begin position="78"/>
        <end position="110"/>
    </location>
</feature>
<evidence type="ECO:0000256" key="4">
    <source>
        <dbReference type="SAM" id="MobiDB-lite"/>
    </source>
</evidence>
<feature type="non-terminal residue" evidence="6">
    <location>
        <position position="1"/>
    </location>
</feature>
<dbReference type="SMART" id="SM00066">
    <property type="entry name" value="GAL4"/>
    <property type="match status" value="1"/>
</dbReference>
<reference evidence="6 7" key="1">
    <citation type="journal article" date="2015" name="BMC Genomics">
        <title>The genome of the truffle-parasite Tolypocladium ophioglossoides and the evolution of antifungal peptaibiotics.</title>
        <authorList>
            <person name="Quandt C.A."/>
            <person name="Bushley K.E."/>
            <person name="Spatafora J.W."/>
        </authorList>
    </citation>
    <scope>NUCLEOTIDE SEQUENCE [LARGE SCALE GENOMIC DNA]</scope>
    <source>
        <strain evidence="6 7">CBS 100239</strain>
    </source>
</reference>
<dbReference type="EMBL" id="LFRF01000038">
    <property type="protein sequence ID" value="KND87297.1"/>
    <property type="molecule type" value="Genomic_DNA"/>
</dbReference>
<name>A0A0L0MZP9_TOLOC</name>
<dbReference type="GO" id="GO:0005634">
    <property type="term" value="C:nucleus"/>
    <property type="evidence" value="ECO:0007669"/>
    <property type="project" value="UniProtKB-SubCell"/>
</dbReference>
<evidence type="ECO:0000256" key="1">
    <source>
        <dbReference type="ARBA" id="ARBA00004123"/>
    </source>
</evidence>
<keyword evidence="7" id="KW-1185">Reference proteome</keyword>
<dbReference type="GO" id="GO:0008270">
    <property type="term" value="F:zinc ion binding"/>
    <property type="evidence" value="ECO:0007669"/>
    <property type="project" value="InterPro"/>
</dbReference>
<feature type="region of interest" description="Disordered" evidence="4">
    <location>
        <begin position="122"/>
        <end position="143"/>
    </location>
</feature>
<dbReference type="Gene3D" id="4.10.240.10">
    <property type="entry name" value="Zn(2)-C6 fungal-type DNA-binding domain"/>
    <property type="match status" value="1"/>
</dbReference>
<dbReference type="CDD" id="cd00067">
    <property type="entry name" value="GAL4"/>
    <property type="match status" value="1"/>
</dbReference>
<dbReference type="GO" id="GO:0000981">
    <property type="term" value="F:DNA-binding transcription factor activity, RNA polymerase II-specific"/>
    <property type="evidence" value="ECO:0007669"/>
    <property type="project" value="InterPro"/>
</dbReference>
<organism evidence="6 7">
    <name type="scientific">Tolypocladium ophioglossoides (strain CBS 100239)</name>
    <name type="common">Snaketongue truffleclub</name>
    <name type="synonym">Elaphocordyceps ophioglossoides</name>
    <dbReference type="NCBI Taxonomy" id="1163406"/>
    <lineage>
        <taxon>Eukaryota</taxon>
        <taxon>Fungi</taxon>
        <taxon>Dikarya</taxon>
        <taxon>Ascomycota</taxon>
        <taxon>Pezizomycotina</taxon>
        <taxon>Sordariomycetes</taxon>
        <taxon>Hypocreomycetidae</taxon>
        <taxon>Hypocreales</taxon>
        <taxon>Ophiocordycipitaceae</taxon>
        <taxon>Tolypocladium</taxon>
    </lineage>
</organism>
<feature type="compositionally biased region" description="Low complexity" evidence="4">
    <location>
        <begin position="127"/>
        <end position="136"/>
    </location>
</feature>
<dbReference type="PANTHER" id="PTHR31001">
    <property type="entry name" value="UNCHARACTERIZED TRANSCRIPTIONAL REGULATORY PROTEIN"/>
    <property type="match status" value="1"/>
</dbReference>
<dbReference type="PROSITE" id="PS00463">
    <property type="entry name" value="ZN2_CY6_FUNGAL_1"/>
    <property type="match status" value="1"/>
</dbReference>
<dbReference type="InterPro" id="IPR036864">
    <property type="entry name" value="Zn2-C6_fun-type_DNA-bd_sf"/>
</dbReference>
<keyword evidence="2" id="KW-0479">Metal-binding</keyword>
<dbReference type="Pfam" id="PF00172">
    <property type="entry name" value="Zn_clus"/>
    <property type="match status" value="1"/>
</dbReference>
<dbReference type="OrthoDB" id="4916530at2759"/>
<accession>A0A0L0MZP9</accession>
<dbReference type="CDD" id="cd12148">
    <property type="entry name" value="fungal_TF_MHR"/>
    <property type="match status" value="1"/>
</dbReference>
<sequence>SRPIAERRSRAPSLPTTPSVRSHAATLFNLHDGVCLGLCAVISGGTSQFSATWADMPSHSASALPSRAPRRRNGRHQACEPCHKRKVACDHRLPICSRCRRGGVSSSCVYLIQGRAVTAQFPPTPASGPAAAHPSPRTASPETCTPQSECNLGYLGATSFSAVFQEAQIKLPSTDRTATLDEAESVDGLRSRLMLDHKTYDTALCILRSIPGKEASYLLFKKHVNPNDGWCRLAAARLIDCLWTSFGTALDGDRRQQPLTEMALLLCRNSSKRLKEDYADPDEWFRSFSGPNMRWETLGILFTYWALGAMALPENMTKDESQRLGGSDSEGLVRKYTANSWGCIEICRNASCANTQLLYALYKQSILESMVHGDTSMQHCRIHGEAVSLATFLGLHASVSRDVHDRSISAQIKRRLFAVIFNIDKVLATFAGRPPLLSQRFA</sequence>
<dbReference type="Pfam" id="PF04082">
    <property type="entry name" value="Fungal_trans"/>
    <property type="match status" value="1"/>
</dbReference>
<evidence type="ECO:0000256" key="3">
    <source>
        <dbReference type="ARBA" id="ARBA00023242"/>
    </source>
</evidence>
<keyword evidence="3" id="KW-0539">Nucleus</keyword>
<evidence type="ECO:0000313" key="7">
    <source>
        <dbReference type="Proteomes" id="UP000036947"/>
    </source>
</evidence>
<dbReference type="PROSITE" id="PS50048">
    <property type="entry name" value="ZN2_CY6_FUNGAL_2"/>
    <property type="match status" value="1"/>
</dbReference>
<dbReference type="Proteomes" id="UP000036947">
    <property type="component" value="Unassembled WGS sequence"/>
</dbReference>
<comment type="caution">
    <text evidence="6">The sequence shown here is derived from an EMBL/GenBank/DDBJ whole genome shotgun (WGS) entry which is preliminary data.</text>
</comment>
<gene>
    <name evidence="6" type="ORF">TOPH_08041</name>
</gene>
<dbReference type="GO" id="GO:0006351">
    <property type="term" value="P:DNA-templated transcription"/>
    <property type="evidence" value="ECO:0007669"/>
    <property type="project" value="InterPro"/>
</dbReference>
<dbReference type="PANTHER" id="PTHR31001:SF40">
    <property type="entry name" value="ZN(II)2CYS6 TRANSCRIPTION FACTOR (EUROFUNG)"/>
    <property type="match status" value="1"/>
</dbReference>
<proteinExistence type="predicted"/>
<evidence type="ECO:0000256" key="2">
    <source>
        <dbReference type="ARBA" id="ARBA00022723"/>
    </source>
</evidence>
<evidence type="ECO:0000259" key="5">
    <source>
        <dbReference type="PROSITE" id="PS50048"/>
    </source>
</evidence>
<dbReference type="SUPFAM" id="SSF57701">
    <property type="entry name" value="Zn2/Cys6 DNA-binding domain"/>
    <property type="match status" value="1"/>
</dbReference>
<dbReference type="STRING" id="1163406.A0A0L0MZP9"/>
<dbReference type="InterPro" id="IPR050613">
    <property type="entry name" value="Sec_Metabolite_Reg"/>
</dbReference>
<protein>
    <recommendedName>
        <fullName evidence="5">Zn(2)-C6 fungal-type domain-containing protein</fullName>
    </recommendedName>
</protein>
<dbReference type="AlphaFoldDB" id="A0A0L0MZP9"/>
<evidence type="ECO:0000313" key="6">
    <source>
        <dbReference type="EMBL" id="KND87297.1"/>
    </source>
</evidence>
<dbReference type="GO" id="GO:0003677">
    <property type="term" value="F:DNA binding"/>
    <property type="evidence" value="ECO:0007669"/>
    <property type="project" value="InterPro"/>
</dbReference>